<evidence type="ECO:0000259" key="2">
    <source>
        <dbReference type="Pfam" id="PF09348"/>
    </source>
</evidence>
<dbReference type="EMBL" id="JAKLTQ010000013">
    <property type="protein sequence ID" value="MCG2623339.1"/>
    <property type="molecule type" value="Genomic_DNA"/>
</dbReference>
<feature type="compositionally biased region" description="Polar residues" evidence="1">
    <location>
        <begin position="1"/>
        <end position="17"/>
    </location>
</feature>
<organism evidence="3 4">
    <name type="scientific">Arthrobacter hankyongi</name>
    <dbReference type="NCBI Taxonomy" id="2904801"/>
    <lineage>
        <taxon>Bacteria</taxon>
        <taxon>Bacillati</taxon>
        <taxon>Actinomycetota</taxon>
        <taxon>Actinomycetes</taxon>
        <taxon>Micrococcales</taxon>
        <taxon>Micrococcaceae</taxon>
        <taxon>Arthrobacter</taxon>
    </lineage>
</organism>
<dbReference type="InterPro" id="IPR018960">
    <property type="entry name" value="DUF1990"/>
</dbReference>
<name>A0ABS9LA52_9MICC</name>
<dbReference type="InterPro" id="IPR014457">
    <property type="entry name" value="UCP010260"/>
</dbReference>
<reference evidence="3" key="1">
    <citation type="submission" date="2022-01" db="EMBL/GenBank/DDBJ databases">
        <authorList>
            <person name="Jo J.-H."/>
            <person name="Im W.-T."/>
        </authorList>
    </citation>
    <scope>NUCLEOTIDE SEQUENCE</scope>
    <source>
        <strain evidence="3">I2-34</strain>
    </source>
</reference>
<dbReference type="PANTHER" id="PTHR34202:SF1">
    <property type="entry name" value="UPF0548 PROTEIN"/>
    <property type="match status" value="1"/>
</dbReference>
<evidence type="ECO:0000313" key="3">
    <source>
        <dbReference type="EMBL" id="MCG2623339.1"/>
    </source>
</evidence>
<feature type="domain" description="DUF1990" evidence="2">
    <location>
        <begin position="7"/>
        <end position="168"/>
    </location>
</feature>
<protein>
    <submittedName>
        <fullName evidence="3">DUF1990 domain-containing protein</fullName>
    </submittedName>
</protein>
<comment type="caution">
    <text evidence="3">The sequence shown here is derived from an EMBL/GenBank/DDBJ whole genome shotgun (WGS) entry which is preliminary data.</text>
</comment>
<accession>A0ABS9LA52</accession>
<proteinExistence type="predicted"/>
<dbReference type="RefSeq" id="WP_237822555.1">
    <property type="nucleotide sequence ID" value="NZ_JAKLTQ010000013.1"/>
</dbReference>
<dbReference type="Proteomes" id="UP001165368">
    <property type="component" value="Unassembled WGS sequence"/>
</dbReference>
<gene>
    <name evidence="3" type="ORF">LVY72_15685</name>
</gene>
<keyword evidence="4" id="KW-1185">Reference proteome</keyword>
<evidence type="ECO:0000313" key="4">
    <source>
        <dbReference type="Proteomes" id="UP001165368"/>
    </source>
</evidence>
<evidence type="ECO:0000256" key="1">
    <source>
        <dbReference type="SAM" id="MobiDB-lite"/>
    </source>
</evidence>
<dbReference type="PIRSF" id="PIRSF010260">
    <property type="entry name" value="UCP010260"/>
    <property type="match status" value="1"/>
</dbReference>
<sequence length="179" mass="19607">MEGSGLTYTEQGLTRQHQAPDGYRVARHRIAVGRGPRAYAALAEGIMGWQLHRLAGLRVDPATPRAAAGVRMASRFGLGPLRLRIPCQVVWAENDERSGASRRTGFGYGTLPGHPERGEESFVAVMEPDGTVWFDLFAFSRHANWFFRAGAPVASACQALATRRYLQAARLLASGRMEP</sequence>
<feature type="region of interest" description="Disordered" evidence="1">
    <location>
        <begin position="1"/>
        <end position="20"/>
    </location>
</feature>
<dbReference type="Pfam" id="PF09348">
    <property type="entry name" value="DUF1990"/>
    <property type="match status" value="1"/>
</dbReference>
<dbReference type="PANTHER" id="PTHR34202">
    <property type="entry name" value="UPF0548 PROTEIN"/>
    <property type="match status" value="1"/>
</dbReference>